<organism evidence="1 2">
    <name type="scientific">Acidovorax ebreus (strain TPSY)</name>
    <name type="common">Diaphorobacter sp. (strain TPSY)</name>
    <dbReference type="NCBI Taxonomy" id="535289"/>
    <lineage>
        <taxon>Bacteria</taxon>
        <taxon>Pseudomonadati</taxon>
        <taxon>Pseudomonadota</taxon>
        <taxon>Betaproteobacteria</taxon>
        <taxon>Burkholderiales</taxon>
        <taxon>Comamonadaceae</taxon>
        <taxon>Diaphorobacter</taxon>
    </lineage>
</organism>
<dbReference type="AlphaFoldDB" id="A0A9J9QFF8"/>
<dbReference type="KEGG" id="dia:Dtpsy_1591"/>
<dbReference type="RefSeq" id="WP_015913150.1">
    <property type="nucleotide sequence ID" value="NC_011992.1"/>
</dbReference>
<dbReference type="GeneID" id="84681726"/>
<evidence type="ECO:0000313" key="1">
    <source>
        <dbReference type="EMBL" id="ACM33050.1"/>
    </source>
</evidence>
<name>A0A9J9QFF8_ACIET</name>
<proteinExistence type="predicted"/>
<dbReference type="EMBL" id="CP001392">
    <property type="protein sequence ID" value="ACM33050.1"/>
    <property type="molecule type" value="Genomic_DNA"/>
</dbReference>
<keyword evidence="2" id="KW-1185">Reference proteome</keyword>
<gene>
    <name evidence="1" type="ordered locus">Dtpsy_1591</name>
</gene>
<dbReference type="Proteomes" id="UP000000450">
    <property type="component" value="Chromosome"/>
</dbReference>
<protein>
    <submittedName>
        <fullName evidence="1">Uncharacterized protein</fullName>
    </submittedName>
</protein>
<evidence type="ECO:0000313" key="2">
    <source>
        <dbReference type="Proteomes" id="UP000000450"/>
    </source>
</evidence>
<reference evidence="1 2" key="1">
    <citation type="journal article" date="2010" name="J. Bacteriol.">
        <title>Completed genome sequence of the anaerobic iron-oxidizing bacterium Acidovorax ebreus strain TPSY.</title>
        <authorList>
            <person name="Byrne-Bailey K.G."/>
            <person name="Weber K.A."/>
            <person name="Chair A.H."/>
            <person name="Bose S."/>
            <person name="Knox T."/>
            <person name="Spanbauer T.L."/>
            <person name="Chertkov O."/>
            <person name="Coates J.D."/>
        </authorList>
    </citation>
    <scope>NUCLEOTIDE SEQUENCE [LARGE SCALE GENOMIC DNA]</scope>
    <source>
        <strain evidence="1 2">TPSY</strain>
    </source>
</reference>
<accession>A0A9J9QFF8</accession>
<sequence length="78" mass="8219">MRTGFGLIGLLLALALVAVLVKKQMGATRVAVPPAVQGLPAPAEGAASTVRAQSQQVQQQVKQQMDALMQQPRTLPED</sequence>